<evidence type="ECO:0000256" key="8">
    <source>
        <dbReference type="ARBA" id="ARBA00037801"/>
    </source>
</evidence>
<keyword evidence="5 10" id="KW-1133">Transmembrane helix</keyword>
<evidence type="ECO:0000256" key="10">
    <source>
        <dbReference type="SAM" id="Phobius"/>
    </source>
</evidence>
<feature type="coiled-coil region" evidence="9">
    <location>
        <begin position="48"/>
        <end position="82"/>
    </location>
</feature>
<dbReference type="AlphaFoldDB" id="A0A7S1U751"/>
<dbReference type="GO" id="GO:0015031">
    <property type="term" value="P:protein transport"/>
    <property type="evidence" value="ECO:0007669"/>
    <property type="project" value="UniProtKB-KW"/>
</dbReference>
<dbReference type="GO" id="GO:0048193">
    <property type="term" value="P:Golgi vesicle transport"/>
    <property type="evidence" value="ECO:0007669"/>
    <property type="project" value="InterPro"/>
</dbReference>
<feature type="domain" description="T-SNARE coiled-coil homology" evidence="11">
    <location>
        <begin position="156"/>
        <end position="218"/>
    </location>
</feature>
<gene>
    <name evidence="12" type="ORF">PPAR1163_LOCUS17136</name>
</gene>
<proteinExistence type="inferred from homology"/>
<dbReference type="InterPro" id="IPR015260">
    <property type="entry name" value="Syntaxin-6/10/61_N"/>
</dbReference>
<keyword evidence="6" id="KW-0333">Golgi apparatus</keyword>
<dbReference type="FunFam" id="1.20.58.90:FF:000004">
    <property type="entry name" value="Syntaxin 10"/>
    <property type="match status" value="1"/>
</dbReference>
<dbReference type="CDD" id="cd15841">
    <property type="entry name" value="SNARE_Qc"/>
    <property type="match status" value="1"/>
</dbReference>
<keyword evidence="4" id="KW-0653">Protein transport</keyword>
<evidence type="ECO:0000256" key="5">
    <source>
        <dbReference type="ARBA" id="ARBA00022989"/>
    </source>
</evidence>
<evidence type="ECO:0000256" key="7">
    <source>
        <dbReference type="ARBA" id="ARBA00023136"/>
    </source>
</evidence>
<dbReference type="PROSITE" id="PS50192">
    <property type="entry name" value="T_SNARE"/>
    <property type="match status" value="1"/>
</dbReference>
<dbReference type="SUPFAM" id="SSF47661">
    <property type="entry name" value="t-snare proteins"/>
    <property type="match status" value="1"/>
</dbReference>
<evidence type="ECO:0000259" key="11">
    <source>
        <dbReference type="PROSITE" id="PS50192"/>
    </source>
</evidence>
<evidence type="ECO:0000256" key="9">
    <source>
        <dbReference type="SAM" id="Coils"/>
    </source>
</evidence>
<reference evidence="12" key="1">
    <citation type="submission" date="2021-01" db="EMBL/GenBank/DDBJ databases">
        <authorList>
            <person name="Corre E."/>
            <person name="Pelletier E."/>
            <person name="Niang G."/>
            <person name="Scheremetjew M."/>
            <person name="Finn R."/>
            <person name="Kale V."/>
            <person name="Holt S."/>
            <person name="Cochrane G."/>
            <person name="Meng A."/>
            <person name="Brown T."/>
            <person name="Cohen L."/>
        </authorList>
    </citation>
    <scope>NUCLEOTIDE SEQUENCE</scope>
    <source>
        <strain evidence="12">CCMP2877</strain>
    </source>
</reference>
<evidence type="ECO:0000256" key="3">
    <source>
        <dbReference type="ARBA" id="ARBA00022692"/>
    </source>
</evidence>
<comment type="similarity">
    <text evidence="1">Belongs to the syntaxin family.</text>
</comment>
<dbReference type="SUPFAM" id="SSF58038">
    <property type="entry name" value="SNARE fusion complex"/>
    <property type="match status" value="1"/>
</dbReference>
<feature type="transmembrane region" description="Helical" evidence="10">
    <location>
        <begin position="227"/>
        <end position="247"/>
    </location>
</feature>
<evidence type="ECO:0000313" key="12">
    <source>
        <dbReference type="EMBL" id="CAD9258763.1"/>
    </source>
</evidence>
<evidence type="ECO:0000256" key="6">
    <source>
        <dbReference type="ARBA" id="ARBA00023034"/>
    </source>
</evidence>
<dbReference type="EMBL" id="HBGJ01026883">
    <property type="protein sequence ID" value="CAD9258763.1"/>
    <property type="molecule type" value="Transcribed_RNA"/>
</dbReference>
<dbReference type="InterPro" id="IPR000727">
    <property type="entry name" value="T_SNARE_dom"/>
</dbReference>
<dbReference type="GO" id="GO:0016020">
    <property type="term" value="C:membrane"/>
    <property type="evidence" value="ECO:0007669"/>
    <property type="project" value="InterPro"/>
</dbReference>
<sequence>MSSAASDPFYVFRDGLQGRMDRIHSKFGEAHDMLNNDSGSSGDFRRIIQKLKRELKHASRQLNDLEMTVRAVERERDQFQHIDDAELRSRKEFIANTSASIDGMTRDIESGNIKEKLERDEQEALRVLRPTGTLGAVNQVEMSNTNYIHDQQARTQLTLRQQDETLVELGESVDRVGLMADRINEELVDQNRMLNDFEADLDRAAEEMGFMMGKLAKLLKTKDTCQIWVILLLGLTIIVLGFMVIYLP</sequence>
<accession>A0A7S1U751</accession>
<dbReference type="Pfam" id="PF09177">
    <property type="entry name" value="STX6_10_61_N"/>
    <property type="match status" value="1"/>
</dbReference>
<keyword evidence="2" id="KW-0813">Transport</keyword>
<evidence type="ECO:0000256" key="4">
    <source>
        <dbReference type="ARBA" id="ARBA00022927"/>
    </source>
</evidence>
<keyword evidence="7 10" id="KW-0472">Membrane</keyword>
<comment type="subcellular location">
    <subcellularLocation>
        <location evidence="8">Golgi apparatus</location>
        <location evidence="8">trans-Golgi network membrane</location>
        <topology evidence="8">Single-pass type IV membrane protein</topology>
    </subcellularLocation>
</comment>
<evidence type="ECO:0000256" key="2">
    <source>
        <dbReference type="ARBA" id="ARBA00022448"/>
    </source>
</evidence>
<evidence type="ECO:0000256" key="1">
    <source>
        <dbReference type="ARBA" id="ARBA00009063"/>
    </source>
</evidence>
<keyword evidence="9" id="KW-0175">Coiled coil</keyword>
<dbReference type="InterPro" id="IPR010989">
    <property type="entry name" value="SNARE"/>
</dbReference>
<dbReference type="Gene3D" id="1.20.58.90">
    <property type="match status" value="1"/>
</dbReference>
<name>A0A7S1U751_9STRA</name>
<organism evidence="12">
    <name type="scientific">Phaeomonas parva</name>
    <dbReference type="NCBI Taxonomy" id="124430"/>
    <lineage>
        <taxon>Eukaryota</taxon>
        <taxon>Sar</taxon>
        <taxon>Stramenopiles</taxon>
        <taxon>Ochrophyta</taxon>
        <taxon>Pinguiophyceae</taxon>
        <taxon>Pinguiochrysidales</taxon>
        <taxon>Pinguiochrysidaceae</taxon>
        <taxon>Phaeomonas</taxon>
    </lineage>
</organism>
<dbReference type="GO" id="GO:0005794">
    <property type="term" value="C:Golgi apparatus"/>
    <property type="evidence" value="ECO:0007669"/>
    <property type="project" value="UniProtKB-SubCell"/>
</dbReference>
<feature type="coiled-coil region" evidence="9">
    <location>
        <begin position="180"/>
        <end position="207"/>
    </location>
</feature>
<keyword evidence="3 10" id="KW-0812">Transmembrane</keyword>
<protein>
    <recommendedName>
        <fullName evidence="11">t-SNARE coiled-coil homology domain-containing protein</fullName>
    </recommendedName>
</protein>
<dbReference type="Gene3D" id="1.20.5.110">
    <property type="match status" value="1"/>
</dbReference>
<dbReference type="PANTHER" id="PTHR12791">
    <property type="entry name" value="GOLGI SNARE BET1-RELATED"/>
    <property type="match status" value="1"/>
</dbReference>